<evidence type="ECO:0000313" key="7">
    <source>
        <dbReference type="Proteomes" id="UP001235939"/>
    </source>
</evidence>
<organism evidence="6 7">
    <name type="scientific">Cordylochernes scorpioides</name>
    <dbReference type="NCBI Taxonomy" id="51811"/>
    <lineage>
        <taxon>Eukaryota</taxon>
        <taxon>Metazoa</taxon>
        <taxon>Ecdysozoa</taxon>
        <taxon>Arthropoda</taxon>
        <taxon>Chelicerata</taxon>
        <taxon>Arachnida</taxon>
        <taxon>Pseudoscorpiones</taxon>
        <taxon>Cheliferoidea</taxon>
        <taxon>Chernetidae</taxon>
        <taxon>Cordylochernes</taxon>
    </lineage>
</organism>
<dbReference type="PANTHER" id="PTHR11225:SF4">
    <property type="entry name" value="NUCLEAR PORE COMPLEX PROTEIN NUP93"/>
    <property type="match status" value="1"/>
</dbReference>
<protein>
    <recommendedName>
        <fullName evidence="5">Nuclear pore protein</fullName>
    </recommendedName>
</protein>
<keyword evidence="3 5" id="KW-0906">Nuclear pore complex</keyword>
<keyword evidence="5" id="KW-0509">mRNA transport</keyword>
<comment type="subcellular location">
    <subcellularLocation>
        <location evidence="1 5">Nucleus</location>
        <location evidence="1 5">Nuclear pore complex</location>
    </subcellularLocation>
</comment>
<name>A0ABY6L9N8_9ARAC</name>
<dbReference type="PANTHER" id="PTHR11225">
    <property type="entry name" value="NUCLEAR PORE COMPLEX PROTEIN NUP93 NUCLEOPORIN NUP93 DEAD EYE PROTEIN"/>
    <property type="match status" value="1"/>
</dbReference>
<feature type="non-terminal residue" evidence="6">
    <location>
        <position position="999"/>
    </location>
</feature>
<keyword evidence="7" id="KW-1185">Reference proteome</keyword>
<dbReference type="Pfam" id="PF04097">
    <property type="entry name" value="Nic96"/>
    <property type="match status" value="2"/>
</dbReference>
<evidence type="ECO:0000313" key="6">
    <source>
        <dbReference type="EMBL" id="UYV77860.1"/>
    </source>
</evidence>
<dbReference type="InterPro" id="IPR007231">
    <property type="entry name" value="Nucleoporin_int_Nup93/Nic96"/>
</dbReference>
<dbReference type="Proteomes" id="UP001235939">
    <property type="component" value="Chromosome 15"/>
</dbReference>
<evidence type="ECO:0000256" key="2">
    <source>
        <dbReference type="ARBA" id="ARBA00010186"/>
    </source>
</evidence>
<reference evidence="6 7" key="1">
    <citation type="submission" date="2022-01" db="EMBL/GenBank/DDBJ databases">
        <title>A chromosomal length assembly of Cordylochernes scorpioides.</title>
        <authorList>
            <person name="Zeh D."/>
            <person name="Zeh J."/>
        </authorList>
    </citation>
    <scope>NUCLEOTIDE SEQUENCE [LARGE SCALE GENOMIC DNA]</scope>
    <source>
        <strain evidence="6">IN4F17</strain>
        <tissue evidence="6">Whole Body</tissue>
    </source>
</reference>
<keyword evidence="4 5" id="KW-0539">Nucleus</keyword>
<keyword evidence="5" id="KW-0653">Protein transport</keyword>
<accession>A0ABY6L9N8</accession>
<evidence type="ECO:0000256" key="3">
    <source>
        <dbReference type="ARBA" id="ARBA00023132"/>
    </source>
</evidence>
<evidence type="ECO:0000256" key="1">
    <source>
        <dbReference type="ARBA" id="ARBA00004567"/>
    </source>
</evidence>
<sequence>MEVDENAGFAELVQQAEQLTAEIDGTSELPRVERNLRQILEAGQELWSKTTQTTAKGTSDVKASILLGTKGYDLMKFSNKLDKLSTSKALEATECVQETDIHGFLKNERENAILSLVEDCKKKTFELVQKHYTQNFLADWEQQKNQILYSMLTSNKEVVDISMDVPETIQTSPITMRTRSALNTIEMAYAKEIFLYNEHVIHGSTPTYNLTERFYTMTKELNEKNVADLWEQVKYMIDIPYYAESDIYQLRTSPPIQQAFITQAIKYLEMKYLVYVQTVVESNRQLAQLGGFPGTDNKVKSFLKIKMTIYPQGLEDGHVDHIPVWPLIYYCMRCGDLEAALRVATSAGDNLADFTTYLKEYISSQNQHLSQSNERHVKMLYGRVIKTSTDPYKRIVYSILGCCDISDNHMEVANRTDDYLWMRLRQLRPEDTDISQDKLTLPKFQTLLYEEYGETHFDAYKQPFLYFKRKLLALPAGPQAAFLSQLPSDRSQLRRLNFARLIRLYIQKFESTDPREAIQYLYLLKDLKDVHGEDLFVTSVTELVQETKEYEMLLGKMEPDGCRKPGLLDKFQEDTGKIIEMVARDSEAKGNIEEAIQLYDLANKPERVLLLLNQLLAPLVSQDPAESSNRNRLEAYALGIAERYRTLDHHGDPQVTDTFFLLLDLMTFFNQYHQKQSTQALDTLRRLRIVPLNPEEVLEKALCLAGYTEEIRRNLLDIMLAAMNIIYSQYRALKSKGQTANLSSTASQLELAEQEQHIAFLRKQAETIGTFAGQISYHLPSDALSRVTTRANSEVMRREEVDRVSVNSLTLRRVLRSDYCKGDRRKVKTEKPQTGQLQLYLVRKYSLPFVRSLVRGVAGARVLQTGGPRKESITLQSRSYFLVEFIGVFHFVTLRQRFTRSVHVVQAMIIMKKCPMRDSNPGRSGRKLNSLTSLPPTPHVKFETFDGVCQEELTTIMTGLRNLSINLYTVHCNLIISKFLVHVVQAMIIMVGRSRSLLL</sequence>
<keyword evidence="5" id="KW-0811">Translocation</keyword>
<evidence type="ECO:0000256" key="5">
    <source>
        <dbReference type="RuleBase" id="RU364035"/>
    </source>
</evidence>
<proteinExistence type="inferred from homology"/>
<keyword evidence="5" id="KW-0472">Membrane</keyword>
<evidence type="ECO:0000256" key="4">
    <source>
        <dbReference type="ARBA" id="ARBA00023242"/>
    </source>
</evidence>
<gene>
    <name evidence="6" type="ORF">LAZ67_15002611</name>
</gene>
<dbReference type="EMBL" id="CP092877">
    <property type="protein sequence ID" value="UYV77860.1"/>
    <property type="molecule type" value="Genomic_DNA"/>
</dbReference>
<keyword evidence="5" id="KW-0813">Transport</keyword>
<comment type="similarity">
    <text evidence="2 5">Belongs to the nucleoporin interacting component (NIC) family.</text>
</comment>